<keyword evidence="1" id="KW-0175">Coiled coil</keyword>
<dbReference type="Proteomes" id="UP000178912">
    <property type="component" value="Unassembled WGS sequence"/>
</dbReference>
<reference evidence="3" key="1">
    <citation type="submission" date="2016-03" db="EMBL/GenBank/DDBJ databases">
        <authorList>
            <person name="Guldener U."/>
        </authorList>
    </citation>
    <scope>NUCLEOTIDE SEQUENCE [LARGE SCALE GENOMIC DNA]</scope>
    <source>
        <strain evidence="3">04CH-RAC-A.6.1</strain>
    </source>
</reference>
<accession>A0A1E1LHC7</accession>
<evidence type="ECO:0000256" key="1">
    <source>
        <dbReference type="SAM" id="Coils"/>
    </source>
</evidence>
<evidence type="ECO:0000313" key="2">
    <source>
        <dbReference type="EMBL" id="CZT09921.1"/>
    </source>
</evidence>
<evidence type="ECO:0000313" key="3">
    <source>
        <dbReference type="Proteomes" id="UP000178912"/>
    </source>
</evidence>
<organism evidence="2 3">
    <name type="scientific">Rhynchosporium agropyri</name>
    <dbReference type="NCBI Taxonomy" id="914238"/>
    <lineage>
        <taxon>Eukaryota</taxon>
        <taxon>Fungi</taxon>
        <taxon>Dikarya</taxon>
        <taxon>Ascomycota</taxon>
        <taxon>Pezizomycotina</taxon>
        <taxon>Leotiomycetes</taxon>
        <taxon>Helotiales</taxon>
        <taxon>Ploettnerulaceae</taxon>
        <taxon>Rhynchosporium</taxon>
    </lineage>
</organism>
<feature type="coiled-coil region" evidence="1">
    <location>
        <begin position="152"/>
        <end position="186"/>
    </location>
</feature>
<gene>
    <name evidence="2" type="ORF">RAG0_14531</name>
</gene>
<proteinExistence type="predicted"/>
<keyword evidence="3" id="KW-1185">Reference proteome</keyword>
<dbReference type="EMBL" id="FJUX01000121">
    <property type="protein sequence ID" value="CZT09921.1"/>
    <property type="molecule type" value="Genomic_DNA"/>
</dbReference>
<sequence length="215" mass="24440">MSITRSESGNYSTIFHPSYRFSCGSTIAAGETITIIISRPVDSAKLELVLIRMLLRLELDSSNIVSIRSEYRTKISASAIMSRLFILLEYCFILGNSHIIFQVVNMNLNPKMIRDDYHVTASGLTKMLKETKSKVIRNRVASVTPATRDARKSEVQKKIRETTTNIENYRNMVAEKTLKLKELAKTPLDSSRPGEKAEYDYLVVEVTKIDRDLIE</sequence>
<dbReference type="AlphaFoldDB" id="A0A1E1LHC7"/>
<name>A0A1E1LHC7_9HELO</name>
<protein>
    <submittedName>
        <fullName evidence="2">Uncharacterized protein</fullName>
    </submittedName>
</protein>